<feature type="compositionally biased region" description="Basic residues" evidence="8">
    <location>
        <begin position="1314"/>
        <end position="1332"/>
    </location>
</feature>
<feature type="region of interest" description="Disordered" evidence="8">
    <location>
        <begin position="104"/>
        <end position="160"/>
    </location>
</feature>
<feature type="compositionally biased region" description="Polar residues" evidence="8">
    <location>
        <begin position="614"/>
        <end position="624"/>
    </location>
</feature>
<comment type="subcellular location">
    <subcellularLocation>
        <location evidence="1">Nucleus</location>
    </subcellularLocation>
</comment>
<dbReference type="InterPro" id="IPR019787">
    <property type="entry name" value="Znf_PHD-finger"/>
</dbReference>
<feature type="compositionally biased region" description="Basic and acidic residues" evidence="8">
    <location>
        <begin position="548"/>
        <end position="559"/>
    </location>
</feature>
<dbReference type="GO" id="GO:0005634">
    <property type="term" value="C:nucleus"/>
    <property type="evidence" value="ECO:0007669"/>
    <property type="project" value="UniProtKB-SubCell"/>
</dbReference>
<dbReference type="InterPro" id="IPR001965">
    <property type="entry name" value="Znf_PHD"/>
</dbReference>
<proteinExistence type="predicted"/>
<name>A0A8J2RTF5_9CRUS</name>
<sequence>MSAKTNSQIEKVSVSFIFGQHFGVKQVNWCGKWLYPRFQVIAIKLVECQFSVCGMNSAFEVKDTPSEELPLDVDLLGVDFNIEAADEIEEVSTPAYLDSFPPLECPNTVSDSSETEQLEASSANENVVPSVLVNGSPVPSSPPVGKKKRPYIRRSTPKSEGPVVKLLKLSPNTISKHTNGEMKPPSVPVSPHQESEPAETTPVEESVALPVPLPVPKKRTVNGPNLLRNKQVKKKVVGNSKAVYRKPSKTGDTLNRTSVAGVKPLDAQPEDSGFVECVKCFAVVSVSSAREHLSVCGNAVLQAAEEKYSVPLPTESLPAVTPLGPPPPFPSPSPISPSKGYGTRASSIRSVQSTYGPDACGICGARGLNDGLSRYLHAHLHHQRHACLVCGSMHAKVSALVKHLQAVHGKEDRYRGPSDVARLGEILGRASILICTECGAAIHVLDAEAHSVNCRATPRFPLPSQVGYHSDSQQQPLAITYPSPSSITVASVDVDKTTPNISRQKRKYRRRIKTEPPEIEPLQPKIEINSDIDDSIMKSPAQTFEPSVEAKVEPKDGLEFRSPGEVPIKKKVKVMIPNLDSPRGLRTLLPGNKGPPPTPPKRMLPPGFGRPTLSPLSPDNTNSKNLLGGAEEEVNEVAESSEDEEQNLDAATPEQTPEESEQTREPSPAPQLPPREKTDWKALLEPLLHKLLLRVKKALRKIQQLHCPVCLRYEVQESNLEDICEHLKAAHNNHLLRGLGEDTQNKLFAEVRSIYMEDVSNEEADEYVDGNASRKVLHKFCVEPLDKTYSCDLCNVNELSVKEMVQHLRGAHGFRMYPCLECGQQFKTYGYFISHLVSTGKESIYGCRLCGIVGMVSLYMLQSHLRTHSLCDICHTCFESQTALRKHMFNHQQDSPYACTVCQVSYKNYESLEMHLLWKHGTESKPCPTCQEKTWLCTYHFCPGAPASLAEVVDNPCVCTVCRLEFSKASMLKVHTRLHTGERPHKCHSCKKSFISKKLLAKHAVMKHSEAAVNQAAVAQAAANEIKSALEKSGLKPRKVQQELLKLIGQQNAAKRSAASSRRVSTEDSPDTPDKAKADLTNGGSTETPPEPIVEKVRFKCSLSSDDDDDEDMPMAPIANVTDMATKLVDEDKGNTSVSVVSTLNRIGSSIFDIEDDEEEKCKPNVAQPDTGSSNDNAHPSQSDAEASETNDLKNKETVVNKELNEDEAKPDEDKEGTVSKMEQKESPTSSPILGNELKSEPMDVDGLNGPVETIKSAEGEPSSSDVNLLDLLASAATSKQAEIPVVTPEPAIPALLDHDYCKLGDPPQEDPKKLKRLAKKARHHKKHRSKKEPRYVLDLSSSSSSDEDEENKLVNGKPAKSLNSRPGKFGKVLTRLSDSESSCCPTDCSCSSSSSSNSSSSSSGSSSSDSDSDSSSSSSSSDEDVLEEKPPAPAVVQAPEGDEADVDIENNSEPPSSLESSSDSENGVESDADISVHESDLETSDSDSENKKRSRFASPKARSDSQKKRKKKKKKRRALKESSLNFNLDDQLPSLISTGNTVDDIINAVASGLYKRSLKRKKEPIAMLNIMPLPRLPVKEIPMAPPPPAVNVEQRSDSKRGRGRRKRNDELYWYEGDSLEEKINPPTSVKKVKTISKKPGRTTAKLKFTHNYDALPPAPQLSPAKVMKTPIHPVPSFEDPDRLYCYCRCPYDEVSQMIGCDASDCPYEWFHFECVGISEAPEGTYYCPECRLRPKYRALFDEPFFQPQPPPQQII</sequence>
<feature type="region of interest" description="Disordered" evidence="8">
    <location>
        <begin position="1155"/>
        <end position="1265"/>
    </location>
</feature>
<dbReference type="InterPro" id="IPR011011">
    <property type="entry name" value="Znf_FYVE_PHD"/>
</dbReference>
<organism evidence="11 12">
    <name type="scientific">Daphnia galeata</name>
    <dbReference type="NCBI Taxonomy" id="27404"/>
    <lineage>
        <taxon>Eukaryota</taxon>
        <taxon>Metazoa</taxon>
        <taxon>Ecdysozoa</taxon>
        <taxon>Arthropoda</taxon>
        <taxon>Crustacea</taxon>
        <taxon>Branchiopoda</taxon>
        <taxon>Diplostraca</taxon>
        <taxon>Cladocera</taxon>
        <taxon>Anomopoda</taxon>
        <taxon>Daphniidae</taxon>
        <taxon>Daphnia</taxon>
    </lineage>
</organism>
<feature type="compositionally biased region" description="Basic and acidic residues" evidence="8">
    <location>
        <begin position="1191"/>
        <end position="1226"/>
    </location>
</feature>
<dbReference type="InterPro" id="IPR050331">
    <property type="entry name" value="Zinc_finger"/>
</dbReference>
<dbReference type="SMART" id="SM00249">
    <property type="entry name" value="PHD"/>
    <property type="match status" value="1"/>
</dbReference>
<dbReference type="FunFam" id="3.30.160.60:FF:003790">
    <property type="match status" value="1"/>
</dbReference>
<dbReference type="PROSITE" id="PS50016">
    <property type="entry name" value="ZF_PHD_2"/>
    <property type="match status" value="1"/>
</dbReference>
<feature type="compositionally biased region" description="Acidic residues" evidence="8">
    <location>
        <begin position="630"/>
        <end position="647"/>
    </location>
</feature>
<feature type="domain" description="C2H2-type" evidence="10">
    <location>
        <begin position="897"/>
        <end position="925"/>
    </location>
</feature>
<feature type="region of interest" description="Disordered" evidence="8">
    <location>
        <begin position="1051"/>
        <end position="1095"/>
    </location>
</feature>
<dbReference type="Gene3D" id="3.30.40.10">
    <property type="entry name" value="Zinc/RING finger domain, C3HC4 (zinc finger)"/>
    <property type="match status" value="1"/>
</dbReference>
<evidence type="ECO:0000259" key="10">
    <source>
        <dbReference type="PROSITE" id="PS50157"/>
    </source>
</evidence>
<keyword evidence="4 7" id="KW-0863">Zinc-finger</keyword>
<keyword evidence="6" id="KW-0539">Nucleus</keyword>
<feature type="region of interest" description="Disordered" evidence="8">
    <location>
        <begin position="1583"/>
        <end position="1606"/>
    </location>
</feature>
<evidence type="ECO:0008006" key="13">
    <source>
        <dbReference type="Google" id="ProtNLM"/>
    </source>
</evidence>
<evidence type="ECO:0000259" key="9">
    <source>
        <dbReference type="PROSITE" id="PS50016"/>
    </source>
</evidence>
<dbReference type="InterPro" id="IPR013083">
    <property type="entry name" value="Znf_RING/FYVE/PHD"/>
</dbReference>
<feature type="region of interest" description="Disordered" evidence="8">
    <location>
        <begin position="577"/>
        <end position="675"/>
    </location>
</feature>
<keyword evidence="5" id="KW-0862">Zinc</keyword>
<dbReference type="Gene3D" id="3.30.160.60">
    <property type="entry name" value="Classic Zinc Finger"/>
    <property type="match status" value="4"/>
</dbReference>
<feature type="region of interest" description="Disordered" evidence="8">
    <location>
        <begin position="543"/>
        <end position="564"/>
    </location>
</feature>
<keyword evidence="2" id="KW-0479">Metal-binding</keyword>
<dbReference type="Proteomes" id="UP000789390">
    <property type="component" value="Unassembled WGS sequence"/>
</dbReference>
<dbReference type="InterPro" id="IPR036236">
    <property type="entry name" value="Znf_C2H2_sf"/>
</dbReference>
<feature type="compositionally biased region" description="Pro residues" evidence="8">
    <location>
        <begin position="593"/>
        <end position="603"/>
    </location>
</feature>
<protein>
    <recommendedName>
        <fullName evidence="13">Chromatin modification-related protein YNG2</fullName>
    </recommendedName>
</protein>
<feature type="compositionally biased region" description="Low complexity" evidence="8">
    <location>
        <begin position="1053"/>
        <end position="1063"/>
    </location>
</feature>
<evidence type="ECO:0000256" key="3">
    <source>
        <dbReference type="ARBA" id="ARBA00022737"/>
    </source>
</evidence>
<feature type="compositionally biased region" description="Acidic residues" evidence="8">
    <location>
        <begin position="1441"/>
        <end position="1451"/>
    </location>
</feature>
<feature type="domain" description="C2H2-type" evidence="10">
    <location>
        <begin position="385"/>
        <end position="413"/>
    </location>
</feature>
<dbReference type="EMBL" id="CAKKLH010000212">
    <property type="protein sequence ID" value="CAH0106012.1"/>
    <property type="molecule type" value="Genomic_DNA"/>
</dbReference>
<evidence type="ECO:0000256" key="8">
    <source>
        <dbReference type="SAM" id="MobiDB-lite"/>
    </source>
</evidence>
<keyword evidence="3" id="KW-0677">Repeat</keyword>
<dbReference type="PROSITE" id="PS01359">
    <property type="entry name" value="ZF_PHD_1"/>
    <property type="match status" value="1"/>
</dbReference>
<dbReference type="SUPFAM" id="SSF57903">
    <property type="entry name" value="FYVE/PHD zinc finger"/>
    <property type="match status" value="1"/>
</dbReference>
<dbReference type="GO" id="GO:0008270">
    <property type="term" value="F:zinc ion binding"/>
    <property type="evidence" value="ECO:0007669"/>
    <property type="project" value="UniProtKB-KW"/>
</dbReference>
<dbReference type="SMART" id="SM00355">
    <property type="entry name" value="ZnF_C2H2"/>
    <property type="match status" value="9"/>
</dbReference>
<dbReference type="InterPro" id="IPR019786">
    <property type="entry name" value="Zinc_finger_PHD-type_CS"/>
</dbReference>
<dbReference type="PANTHER" id="PTHR16515:SF66">
    <property type="entry name" value="C2H2-TYPE DOMAIN-CONTAINING PROTEIN"/>
    <property type="match status" value="1"/>
</dbReference>
<feature type="compositionally biased region" description="Low complexity" evidence="8">
    <location>
        <begin position="1452"/>
        <end position="1466"/>
    </location>
</feature>
<dbReference type="GO" id="GO:0010468">
    <property type="term" value="P:regulation of gene expression"/>
    <property type="evidence" value="ECO:0007669"/>
    <property type="project" value="TreeGrafter"/>
</dbReference>
<keyword evidence="12" id="KW-1185">Reference proteome</keyword>
<gene>
    <name evidence="11" type="ORF">DGAL_LOCUS9160</name>
</gene>
<dbReference type="InterPro" id="IPR013087">
    <property type="entry name" value="Znf_C2H2_type"/>
</dbReference>
<feature type="compositionally biased region" description="Low complexity" evidence="8">
    <location>
        <begin position="1380"/>
        <end position="1421"/>
    </location>
</feature>
<feature type="compositionally biased region" description="Basic residues" evidence="8">
    <location>
        <begin position="145"/>
        <end position="156"/>
    </location>
</feature>
<feature type="domain" description="C2H2-type" evidence="10">
    <location>
        <begin position="869"/>
        <end position="896"/>
    </location>
</feature>
<dbReference type="PANTHER" id="PTHR16515">
    <property type="entry name" value="PR DOMAIN ZINC FINGER PROTEIN"/>
    <property type="match status" value="1"/>
</dbReference>
<evidence type="ECO:0000256" key="5">
    <source>
        <dbReference type="ARBA" id="ARBA00022833"/>
    </source>
</evidence>
<dbReference type="OrthoDB" id="5411773at2759"/>
<dbReference type="SUPFAM" id="SSF57667">
    <property type="entry name" value="beta-beta-alpha zinc fingers"/>
    <property type="match status" value="3"/>
</dbReference>
<feature type="domain" description="PHD-type" evidence="9">
    <location>
        <begin position="1683"/>
        <end position="1734"/>
    </location>
</feature>
<feature type="compositionally biased region" description="Polar residues" evidence="8">
    <location>
        <begin position="1168"/>
        <end position="1190"/>
    </location>
</feature>
<feature type="region of interest" description="Disordered" evidence="8">
    <location>
        <begin position="1303"/>
        <end position="1523"/>
    </location>
</feature>
<dbReference type="PROSITE" id="PS50157">
    <property type="entry name" value="ZINC_FINGER_C2H2_2"/>
    <property type="match status" value="5"/>
</dbReference>
<evidence type="ECO:0000313" key="11">
    <source>
        <dbReference type="EMBL" id="CAH0106012.1"/>
    </source>
</evidence>
<dbReference type="CDD" id="cd15505">
    <property type="entry name" value="PHD_ING"/>
    <property type="match status" value="1"/>
</dbReference>
<accession>A0A8J2RTF5</accession>
<evidence type="ECO:0000256" key="4">
    <source>
        <dbReference type="ARBA" id="ARBA00022771"/>
    </source>
</evidence>
<evidence type="ECO:0000256" key="6">
    <source>
        <dbReference type="ARBA" id="ARBA00023242"/>
    </source>
</evidence>
<evidence type="ECO:0000313" key="12">
    <source>
        <dbReference type="Proteomes" id="UP000789390"/>
    </source>
</evidence>
<evidence type="ECO:0000256" key="2">
    <source>
        <dbReference type="ARBA" id="ARBA00022723"/>
    </source>
</evidence>
<evidence type="ECO:0000256" key="1">
    <source>
        <dbReference type="ARBA" id="ARBA00004123"/>
    </source>
</evidence>
<reference evidence="11" key="1">
    <citation type="submission" date="2021-11" db="EMBL/GenBank/DDBJ databases">
        <authorList>
            <person name="Schell T."/>
        </authorList>
    </citation>
    <scope>NUCLEOTIDE SEQUENCE</scope>
    <source>
        <strain evidence="11">M5</strain>
    </source>
</reference>
<feature type="domain" description="C2H2-type" evidence="10">
    <location>
        <begin position="985"/>
        <end position="1009"/>
    </location>
</feature>
<feature type="compositionally biased region" description="Low complexity" evidence="8">
    <location>
        <begin position="126"/>
        <end position="138"/>
    </location>
</feature>
<comment type="caution">
    <text evidence="11">The sequence shown here is derived from an EMBL/GenBank/DDBJ whole genome shotgun (WGS) entry which is preliminary data.</text>
</comment>
<evidence type="ECO:0000256" key="7">
    <source>
        <dbReference type="PROSITE-ProRule" id="PRU00042"/>
    </source>
</evidence>
<feature type="domain" description="C2H2-type" evidence="10">
    <location>
        <begin position="957"/>
        <end position="984"/>
    </location>
</feature>
<dbReference type="PROSITE" id="PS00028">
    <property type="entry name" value="ZINC_FINGER_C2H2_1"/>
    <property type="match status" value="4"/>
</dbReference>
<feature type="compositionally biased region" description="Basic residues" evidence="8">
    <location>
        <begin position="1508"/>
        <end position="1519"/>
    </location>
</feature>
<feature type="region of interest" description="Disordered" evidence="8">
    <location>
        <begin position="174"/>
        <end position="206"/>
    </location>
</feature>